<keyword evidence="1" id="KW-0812">Transmembrane</keyword>
<evidence type="ECO:0000313" key="3">
    <source>
        <dbReference type="EMBL" id="VAV93648.1"/>
    </source>
</evidence>
<name>A0A3B0RZG3_9ZZZZ</name>
<feature type="transmembrane region" description="Helical" evidence="1">
    <location>
        <begin position="12"/>
        <end position="29"/>
    </location>
</feature>
<dbReference type="InterPro" id="IPR037185">
    <property type="entry name" value="EmrE-like"/>
</dbReference>
<sequence length="283" mass="30184">MVPDFDPASLAFPLILFSAITHAIYNALIKAAQDKLVARMLMAVASSLILAPVAFFVPLPSPAMFALLGVTAFVHFGYQMAQVKSLQHADYTLAYPLSRGTAPLLIAGLAPLVLGDTVTSAQLLGIAVISLAILSMALSAPKGNGYGIVFALLTGIAIAAYTLIDAKGSRMGTHPLTFIVWFFIFDSFVISTFTLTRHRARFRAAFMREWKMSLLNGVLGICTFGAALLAFRYGNAPVMAALRETSVLFAALIGVLFLGERLGRMRLVAIVGIAAGVAIIKLF</sequence>
<keyword evidence="1" id="KW-0472">Membrane</keyword>
<dbReference type="InterPro" id="IPR000620">
    <property type="entry name" value="EamA_dom"/>
</dbReference>
<evidence type="ECO:0000256" key="1">
    <source>
        <dbReference type="SAM" id="Phobius"/>
    </source>
</evidence>
<proteinExistence type="predicted"/>
<feature type="transmembrane region" description="Helical" evidence="1">
    <location>
        <begin position="214"/>
        <end position="234"/>
    </location>
</feature>
<organism evidence="3">
    <name type="scientific">hydrothermal vent metagenome</name>
    <dbReference type="NCBI Taxonomy" id="652676"/>
    <lineage>
        <taxon>unclassified sequences</taxon>
        <taxon>metagenomes</taxon>
        <taxon>ecological metagenomes</taxon>
    </lineage>
</organism>
<gene>
    <name evidence="3" type="ORF">MNBD_ALPHA08-1811</name>
</gene>
<feature type="transmembrane region" description="Helical" evidence="1">
    <location>
        <begin position="63"/>
        <end position="81"/>
    </location>
</feature>
<dbReference type="GO" id="GO:0016020">
    <property type="term" value="C:membrane"/>
    <property type="evidence" value="ECO:0007669"/>
    <property type="project" value="InterPro"/>
</dbReference>
<dbReference type="EMBL" id="UOEC01000111">
    <property type="protein sequence ID" value="VAV93648.1"/>
    <property type="molecule type" value="Genomic_DNA"/>
</dbReference>
<reference evidence="3" key="1">
    <citation type="submission" date="2018-06" db="EMBL/GenBank/DDBJ databases">
        <authorList>
            <person name="Zhirakovskaya E."/>
        </authorList>
    </citation>
    <scope>NUCLEOTIDE SEQUENCE</scope>
</reference>
<feature type="transmembrane region" description="Helical" evidence="1">
    <location>
        <begin position="240"/>
        <end position="258"/>
    </location>
</feature>
<feature type="transmembrane region" description="Helical" evidence="1">
    <location>
        <begin position="120"/>
        <end position="138"/>
    </location>
</feature>
<dbReference type="Pfam" id="PF00892">
    <property type="entry name" value="EamA"/>
    <property type="match status" value="2"/>
</dbReference>
<feature type="domain" description="EamA" evidence="2">
    <location>
        <begin position="146"/>
        <end position="280"/>
    </location>
</feature>
<protein>
    <recommendedName>
        <fullName evidence="2">EamA domain-containing protein</fullName>
    </recommendedName>
</protein>
<dbReference type="SUPFAM" id="SSF103481">
    <property type="entry name" value="Multidrug resistance efflux transporter EmrE"/>
    <property type="match status" value="2"/>
</dbReference>
<feature type="transmembrane region" description="Helical" evidence="1">
    <location>
        <begin position="265"/>
        <end position="282"/>
    </location>
</feature>
<keyword evidence="1" id="KW-1133">Transmembrane helix</keyword>
<feature type="transmembrane region" description="Helical" evidence="1">
    <location>
        <begin position="176"/>
        <end position="193"/>
    </location>
</feature>
<feature type="transmembrane region" description="Helical" evidence="1">
    <location>
        <begin position="36"/>
        <end position="57"/>
    </location>
</feature>
<dbReference type="AlphaFoldDB" id="A0A3B0RZG3"/>
<feature type="transmembrane region" description="Helical" evidence="1">
    <location>
        <begin position="145"/>
        <end position="164"/>
    </location>
</feature>
<feature type="transmembrane region" description="Helical" evidence="1">
    <location>
        <begin position="93"/>
        <end position="114"/>
    </location>
</feature>
<dbReference type="Gene3D" id="1.10.3730.20">
    <property type="match status" value="2"/>
</dbReference>
<evidence type="ECO:0000259" key="2">
    <source>
        <dbReference type="Pfam" id="PF00892"/>
    </source>
</evidence>
<accession>A0A3B0RZG3</accession>
<feature type="domain" description="EamA" evidence="2">
    <location>
        <begin position="14"/>
        <end position="135"/>
    </location>
</feature>